<keyword evidence="2 3" id="KW-0326">Glycosidase</keyword>
<dbReference type="Gene3D" id="1.20.58.460">
    <property type="entry name" value="Hyaluronidase post-catalytic domain-like"/>
    <property type="match status" value="1"/>
</dbReference>
<dbReference type="GO" id="GO:0004415">
    <property type="term" value="F:hyalurononglucosaminidase activity"/>
    <property type="evidence" value="ECO:0007669"/>
    <property type="project" value="UniProtKB-EC"/>
</dbReference>
<dbReference type="InterPro" id="IPR006311">
    <property type="entry name" value="TAT_signal"/>
</dbReference>
<evidence type="ECO:0000313" key="7">
    <source>
        <dbReference type="EMBL" id="NYI08374.1"/>
    </source>
</evidence>
<name>A0A853A697_9ACTN</name>
<feature type="region of interest" description="Disordered" evidence="4">
    <location>
        <begin position="53"/>
        <end position="103"/>
    </location>
</feature>
<sequence length="1311" mass="135376">MMHRPADDGSRPARPRRRTRLRAFAGLTTVVVLGGSLSAAAAQEPLPTTVADTAADASGDAGRPRETEPSQVTTAREAADAAAESAARDGLGRGPEPATAPVRVGELAAPEVTPRPREVSVAGEGVVLTRTVRLVAHPGADPAALGALRGLLTAAGVRIVEDAAEGAAEADAAVDDALTIHVSGEGGAGVAAALERLSAAGPDGLPAGGYVLAVGTLDADGGTGGDGTGGEGDAAAPPAGPSAAVGAGTVVLAGVDGAGTFAAVQTLRQLVVGSDAGPALPAVRVRDWPGTPVRGLVEGFYGQPWSHQQRLAQLDFLGSTKQNAYLYAPADDPYRRARWREPYPADRADEVRELVARARANHVELIWAVAPGQSICHGSAADAEALTAKLESLWELGVRRFQIQFQDVSYSEWHCGTDGELFGSGPTAAARAQAHLVGEVWERLTARHPQAPSLWLLPTEHHQDGATEYRTALAEALHPSVRVAWTGVGVVPAEITAEQVAEARAAVGHPLVTMDDYPVNDYDSGRLFLGPYTGRAPEVATGSAALLANAMAQPVASRIALSTSGDFAWNPEGYDAQASWEVALRRLAGGDPAAERALRLLAENSASSPLREEESSPLAARIAALEEAEATSASGASGADAPLAEAARALRADLAELGTVPEALAGLADGELAREVGPWLEELAGRGEAGVAAVDALTALRGGDGAEAWRQRLAAQRAARRLAETPQEVGVGVLDAFVERVLARHDAWAGVAGDGRRATTTMPQAQDHGPEAMVDGRSDTYYWSGTAPQPGDAVGVDLGTVRPVEAVRVDLGSGVPGDPGAGDVLVEAELEYSDGAGGWLSAGRVSGSETVEVTLPEGTAARYLRLRATAAQDHAVAVREFAVRAPDAVGLRAQVVPVPADDQPTEGRPADGAAAEGAEDGGAQGRPAEVPPDVAPEVPADIPPDAPAEGAWPTVSGDDAAGPRRAVDGDLGTAFPVTADGSALVVRLSEERPLERLAVAAAPADPRLDADAVPPARVEVRAADGSWRELGELSGGWNEWDAADVRVDAVRVTWPEGTDGLQLFEVVPRYADTPGVYARAESARAQPLIGGDPVRVPLRLTSAAARDVEVAVRVSVDGTGVTASAPERVTLPRGGSLLVPVEVVAAADAPSGERRLVVRLEAEGRVVEQVVTVGAYPAVGSRDLAAEAGATSSGDETPDFPAAAAVDGDPLTRWSSPADDDAWLLLDLGRPRRVGEVVLRWQDAYAAAYRIEVSSDGRQWRTAATVTDGRGGVETVRMDAADTRFVRVQGVRRATKFGYSLVDVEVRAVAE</sequence>
<dbReference type="InterPro" id="IPR008979">
    <property type="entry name" value="Galactose-bd-like_sf"/>
</dbReference>
<dbReference type="Pfam" id="PF02838">
    <property type="entry name" value="Glyco_hydro_20b"/>
    <property type="match status" value="2"/>
</dbReference>
<dbReference type="EMBL" id="JACBZD010000002">
    <property type="protein sequence ID" value="NYI08374.1"/>
    <property type="molecule type" value="Genomic_DNA"/>
</dbReference>
<dbReference type="Proteomes" id="UP000567795">
    <property type="component" value="Unassembled WGS sequence"/>
</dbReference>
<keyword evidence="8" id="KW-1185">Reference proteome</keyword>
<evidence type="ECO:0000259" key="6">
    <source>
        <dbReference type="PROSITE" id="PS52009"/>
    </source>
</evidence>
<evidence type="ECO:0000256" key="1">
    <source>
        <dbReference type="ARBA" id="ARBA00022801"/>
    </source>
</evidence>
<dbReference type="InterPro" id="IPR000421">
    <property type="entry name" value="FA58C"/>
</dbReference>
<dbReference type="PANTHER" id="PTHR13170:SF16">
    <property type="entry name" value="PROTEIN O-GLCNACASE"/>
    <property type="match status" value="1"/>
</dbReference>
<dbReference type="EC" id="3.2.1.35" evidence="7"/>
<dbReference type="PROSITE" id="PS51318">
    <property type="entry name" value="TAT"/>
    <property type="match status" value="1"/>
</dbReference>
<feature type="compositionally biased region" description="Basic and acidic residues" evidence="4">
    <location>
        <begin position="1"/>
        <end position="11"/>
    </location>
</feature>
<evidence type="ECO:0000313" key="8">
    <source>
        <dbReference type="Proteomes" id="UP000567795"/>
    </source>
</evidence>
<feature type="region of interest" description="Disordered" evidence="4">
    <location>
        <begin position="1"/>
        <end position="22"/>
    </location>
</feature>
<organism evidence="7 8">
    <name type="scientific">Allostreptomyces psammosilenae</name>
    <dbReference type="NCBI Taxonomy" id="1892865"/>
    <lineage>
        <taxon>Bacteria</taxon>
        <taxon>Bacillati</taxon>
        <taxon>Actinomycetota</taxon>
        <taxon>Actinomycetes</taxon>
        <taxon>Kitasatosporales</taxon>
        <taxon>Streptomycetaceae</taxon>
        <taxon>Allostreptomyces</taxon>
    </lineage>
</organism>
<evidence type="ECO:0000256" key="3">
    <source>
        <dbReference type="PROSITE-ProRule" id="PRU01353"/>
    </source>
</evidence>
<dbReference type="Gene3D" id="3.20.20.80">
    <property type="entry name" value="Glycosidases"/>
    <property type="match status" value="1"/>
</dbReference>
<dbReference type="PROSITE" id="PS50022">
    <property type="entry name" value="FA58C_3"/>
    <property type="match status" value="2"/>
</dbReference>
<dbReference type="InterPro" id="IPR029018">
    <property type="entry name" value="Hex-like_dom2"/>
</dbReference>
<dbReference type="PROSITE" id="PS52009">
    <property type="entry name" value="GH84"/>
    <property type="match status" value="1"/>
</dbReference>
<evidence type="ECO:0000259" key="5">
    <source>
        <dbReference type="PROSITE" id="PS50022"/>
    </source>
</evidence>
<dbReference type="InterPro" id="IPR051822">
    <property type="entry name" value="Glycosyl_Hydrolase_84"/>
</dbReference>
<feature type="domain" description="GH84" evidence="6">
    <location>
        <begin position="292"/>
        <end position="572"/>
    </location>
</feature>
<dbReference type="GO" id="GO:1901135">
    <property type="term" value="P:carbohydrate derivative metabolic process"/>
    <property type="evidence" value="ECO:0007669"/>
    <property type="project" value="UniProtKB-ARBA"/>
</dbReference>
<feature type="active site" description="Proton donor" evidence="3">
    <location>
        <position position="407"/>
    </location>
</feature>
<keyword evidence="1 3" id="KW-0378">Hydrolase</keyword>
<protein>
    <submittedName>
        <fullName evidence="7">Hyaluronoglucosaminidase</fullName>
        <ecNumber evidence="7">3.2.1.35</ecNumber>
    </submittedName>
</protein>
<feature type="domain" description="F5/8 type C" evidence="5">
    <location>
        <begin position="737"/>
        <end position="886"/>
    </location>
</feature>
<feature type="region of interest" description="Disordered" evidence="4">
    <location>
        <begin position="896"/>
        <end position="964"/>
    </location>
</feature>
<feature type="region of interest" description="Disordered" evidence="4">
    <location>
        <begin position="222"/>
        <end position="241"/>
    </location>
</feature>
<dbReference type="SUPFAM" id="SSF51445">
    <property type="entry name" value="(Trans)glycosidases"/>
    <property type="match status" value="1"/>
</dbReference>
<feature type="domain" description="F5/8 type C" evidence="5">
    <location>
        <begin position="1174"/>
        <end position="1309"/>
    </location>
</feature>
<dbReference type="Pfam" id="PF07555">
    <property type="entry name" value="NAGidase"/>
    <property type="match status" value="1"/>
</dbReference>
<dbReference type="InterPro" id="IPR015882">
    <property type="entry name" value="HEX_bac_N"/>
</dbReference>
<dbReference type="InterPro" id="IPR049019">
    <property type="entry name" value="NagJ-like_helical"/>
</dbReference>
<dbReference type="SUPFAM" id="SSF140657">
    <property type="entry name" value="Hyaluronidase post-catalytic domain-like"/>
    <property type="match status" value="1"/>
</dbReference>
<dbReference type="InterPro" id="IPR011496">
    <property type="entry name" value="O-GlcNAcase_cat"/>
</dbReference>
<comment type="similarity">
    <text evidence="3">Belongs to the glycosyl hydrolase 84 family.</text>
</comment>
<feature type="compositionally biased region" description="Gly residues" evidence="4">
    <location>
        <begin position="222"/>
        <end position="232"/>
    </location>
</feature>
<dbReference type="Pfam" id="PF21774">
    <property type="entry name" value="NagJ_C"/>
    <property type="match status" value="1"/>
</dbReference>
<dbReference type="RefSeq" id="WP_179817197.1">
    <property type="nucleotide sequence ID" value="NZ_JACBZD010000002.1"/>
</dbReference>
<evidence type="ECO:0000256" key="2">
    <source>
        <dbReference type="ARBA" id="ARBA00023295"/>
    </source>
</evidence>
<dbReference type="SUPFAM" id="SSF55545">
    <property type="entry name" value="beta-N-acetylhexosaminidase-like domain"/>
    <property type="match status" value="1"/>
</dbReference>
<evidence type="ECO:0000256" key="4">
    <source>
        <dbReference type="SAM" id="MobiDB-lite"/>
    </source>
</evidence>
<proteinExistence type="inferred from homology"/>
<dbReference type="Pfam" id="PF00754">
    <property type="entry name" value="F5_F8_type_C"/>
    <property type="match status" value="2"/>
</dbReference>
<dbReference type="Gene3D" id="3.30.379.10">
    <property type="entry name" value="Chitobiase/beta-hexosaminidase domain 2-like"/>
    <property type="match status" value="1"/>
</dbReference>
<dbReference type="Gene3D" id="2.60.120.260">
    <property type="entry name" value="Galactose-binding domain-like"/>
    <property type="match status" value="2"/>
</dbReference>
<dbReference type="PANTHER" id="PTHR13170">
    <property type="entry name" value="O-GLCNACASE"/>
    <property type="match status" value="1"/>
</dbReference>
<dbReference type="GO" id="GO:0005975">
    <property type="term" value="P:carbohydrate metabolic process"/>
    <property type="evidence" value="ECO:0007669"/>
    <property type="project" value="UniProtKB-ARBA"/>
</dbReference>
<comment type="caution">
    <text evidence="7">The sequence shown here is derived from an EMBL/GenBank/DDBJ whole genome shotgun (WGS) entry which is preliminary data.</text>
</comment>
<reference evidence="7 8" key="1">
    <citation type="submission" date="2020-07" db="EMBL/GenBank/DDBJ databases">
        <title>Sequencing the genomes of 1000 actinobacteria strains.</title>
        <authorList>
            <person name="Klenk H.-P."/>
        </authorList>
    </citation>
    <scope>NUCLEOTIDE SEQUENCE [LARGE SCALE GENOMIC DNA]</scope>
    <source>
        <strain evidence="7 8">DSM 42178</strain>
    </source>
</reference>
<gene>
    <name evidence="7" type="ORF">FHU37_005403</name>
</gene>
<dbReference type="InterPro" id="IPR017853">
    <property type="entry name" value="GH"/>
</dbReference>
<accession>A0A853A697</accession>
<dbReference type="SUPFAM" id="SSF49785">
    <property type="entry name" value="Galactose-binding domain-like"/>
    <property type="match status" value="2"/>
</dbReference>